<dbReference type="NCBIfam" id="TIGR00177">
    <property type="entry name" value="molyb_syn"/>
    <property type="match status" value="1"/>
</dbReference>
<evidence type="ECO:0000313" key="5">
    <source>
        <dbReference type="Proteomes" id="UP000189733"/>
    </source>
</evidence>
<comment type="pathway">
    <text evidence="1">Cofactor biosynthesis; molybdopterin biosynthesis.</text>
</comment>
<dbReference type="Pfam" id="PF00994">
    <property type="entry name" value="MoCF_biosynth"/>
    <property type="match status" value="1"/>
</dbReference>
<feature type="domain" description="MoaB/Mog" evidence="3">
    <location>
        <begin position="106"/>
        <end position="251"/>
    </location>
</feature>
<keyword evidence="5" id="KW-1185">Reference proteome</keyword>
<dbReference type="STRING" id="1121442.SAMN02745702_02304"/>
<dbReference type="GO" id="GO:0006777">
    <property type="term" value="P:Mo-molybdopterin cofactor biosynthetic process"/>
    <property type="evidence" value="ECO:0007669"/>
    <property type="project" value="UniProtKB-KW"/>
</dbReference>
<dbReference type="CDD" id="cd00886">
    <property type="entry name" value="MogA_MoaB"/>
    <property type="match status" value="1"/>
</dbReference>
<name>A0A1T4WIM6_9BACT</name>
<dbReference type="Proteomes" id="UP000189733">
    <property type="component" value="Unassembled WGS sequence"/>
</dbReference>
<dbReference type="PANTHER" id="PTHR43764">
    <property type="entry name" value="MOLYBDENUM COFACTOR BIOSYNTHESIS"/>
    <property type="match status" value="1"/>
</dbReference>
<dbReference type="RefSeq" id="WP_078685589.1">
    <property type="nucleotide sequence ID" value="NZ_FUYA01000008.1"/>
</dbReference>
<evidence type="ECO:0000256" key="1">
    <source>
        <dbReference type="ARBA" id="ARBA00005046"/>
    </source>
</evidence>
<reference evidence="4 5" key="1">
    <citation type="submission" date="2017-02" db="EMBL/GenBank/DDBJ databases">
        <authorList>
            <person name="Peterson S.W."/>
        </authorList>
    </citation>
    <scope>NUCLEOTIDE SEQUENCE [LARGE SCALE GENOMIC DNA]</scope>
    <source>
        <strain evidence="4 5">DSM 18034</strain>
    </source>
</reference>
<dbReference type="InterPro" id="IPR051920">
    <property type="entry name" value="MPT_Adenylyltrnsfr/MoaC-Rel"/>
</dbReference>
<dbReference type="AlphaFoldDB" id="A0A1T4WIM6"/>
<keyword evidence="2" id="KW-0501">Molybdenum cofactor biosynthesis</keyword>
<accession>A0A1T4WIM6</accession>
<dbReference type="InterPro" id="IPR036425">
    <property type="entry name" value="MoaB/Mog-like_dom_sf"/>
</dbReference>
<dbReference type="PANTHER" id="PTHR43764:SF1">
    <property type="entry name" value="MOLYBDOPTERIN MOLYBDOTRANSFERASE"/>
    <property type="match status" value="1"/>
</dbReference>
<gene>
    <name evidence="4" type="ORF">SAMN02745702_02304</name>
</gene>
<sequence>MTTQYADVQLSITESLQLSVNDRIYLAPGSPAGSVTLTPQRDQLPAVGSQLAFGAGSGLRVRSLFHAPAAGEQPCSIGMVFDAVTDLVLPKGEISCPCTKEGFSVAWIILSDKGSRGEREDKCGPLIADAVRQQLDLSLMQGYLIPDDEAQLRQLLSELAHLQKFDLILTSGGTGVGPRDISPEATLKVLDKRLPGYERAMTLASLQKTPHGAISRAVAGTIAQSLVVNLPGSPKAVAENLEAVLPTLKHTMEKLQGDPSDCARL</sequence>
<evidence type="ECO:0000259" key="3">
    <source>
        <dbReference type="SMART" id="SM00852"/>
    </source>
</evidence>
<dbReference type="InterPro" id="IPR001453">
    <property type="entry name" value="MoaB/Mog_dom"/>
</dbReference>
<protein>
    <submittedName>
        <fullName evidence="4">Molybdenum cofactor synthesis domain-containing protein</fullName>
    </submittedName>
</protein>
<evidence type="ECO:0000313" key="4">
    <source>
        <dbReference type="EMBL" id="SKA77193.1"/>
    </source>
</evidence>
<proteinExistence type="predicted"/>
<dbReference type="Gene3D" id="3.40.980.10">
    <property type="entry name" value="MoaB/Mog-like domain"/>
    <property type="match status" value="1"/>
</dbReference>
<dbReference type="EMBL" id="FUYA01000008">
    <property type="protein sequence ID" value="SKA77193.1"/>
    <property type="molecule type" value="Genomic_DNA"/>
</dbReference>
<dbReference type="SMART" id="SM00852">
    <property type="entry name" value="MoCF_biosynth"/>
    <property type="match status" value="1"/>
</dbReference>
<dbReference type="SUPFAM" id="SSF53218">
    <property type="entry name" value="Molybdenum cofactor biosynthesis proteins"/>
    <property type="match status" value="1"/>
</dbReference>
<organism evidence="4 5">
    <name type="scientific">Desulfobaculum bizertense DSM 18034</name>
    <dbReference type="NCBI Taxonomy" id="1121442"/>
    <lineage>
        <taxon>Bacteria</taxon>
        <taxon>Pseudomonadati</taxon>
        <taxon>Thermodesulfobacteriota</taxon>
        <taxon>Desulfovibrionia</taxon>
        <taxon>Desulfovibrionales</taxon>
        <taxon>Desulfovibrionaceae</taxon>
        <taxon>Desulfobaculum</taxon>
    </lineage>
</organism>
<evidence type="ECO:0000256" key="2">
    <source>
        <dbReference type="ARBA" id="ARBA00023150"/>
    </source>
</evidence>